<evidence type="ECO:0000259" key="9">
    <source>
        <dbReference type="PROSITE" id="PS50929"/>
    </source>
</evidence>
<evidence type="ECO:0000256" key="2">
    <source>
        <dbReference type="ARBA" id="ARBA00022692"/>
    </source>
</evidence>
<keyword evidence="3" id="KW-0547">Nucleotide-binding</keyword>
<feature type="transmembrane region" description="Helical" evidence="7">
    <location>
        <begin position="320"/>
        <end position="341"/>
    </location>
</feature>
<dbReference type="InterPro" id="IPR011527">
    <property type="entry name" value="ABC1_TM_dom"/>
</dbReference>
<evidence type="ECO:0000259" key="8">
    <source>
        <dbReference type="PROSITE" id="PS50893"/>
    </source>
</evidence>
<proteinExistence type="predicted"/>
<evidence type="ECO:0000313" key="10">
    <source>
        <dbReference type="EMBL" id="KAL2085880.1"/>
    </source>
</evidence>
<dbReference type="InterPro" id="IPR050173">
    <property type="entry name" value="ABC_transporter_C-like"/>
</dbReference>
<evidence type="ECO:0000256" key="4">
    <source>
        <dbReference type="ARBA" id="ARBA00022840"/>
    </source>
</evidence>
<comment type="caution">
    <text evidence="10">The sequence shown here is derived from an EMBL/GenBank/DDBJ whole genome shotgun (WGS) entry which is preliminary data.</text>
</comment>
<dbReference type="InterPro" id="IPR027417">
    <property type="entry name" value="P-loop_NTPase"/>
</dbReference>
<dbReference type="InterPro" id="IPR003439">
    <property type="entry name" value="ABC_transporter-like_ATP-bd"/>
</dbReference>
<dbReference type="PROSITE" id="PS50929">
    <property type="entry name" value="ABC_TM1F"/>
    <property type="match status" value="2"/>
</dbReference>
<feature type="transmembrane region" description="Helical" evidence="7">
    <location>
        <begin position="409"/>
        <end position="433"/>
    </location>
</feature>
<keyword evidence="1" id="KW-0813">Transport</keyword>
<dbReference type="AlphaFoldDB" id="A0ABD1JFE7"/>
<feature type="transmembrane region" description="Helical" evidence="7">
    <location>
        <begin position="47"/>
        <end position="65"/>
    </location>
</feature>
<dbReference type="Pfam" id="PF00005">
    <property type="entry name" value="ABC_tran"/>
    <property type="match status" value="1"/>
</dbReference>
<dbReference type="Proteomes" id="UP001591681">
    <property type="component" value="Unassembled WGS sequence"/>
</dbReference>
<dbReference type="PANTHER" id="PTHR24223:SF166">
    <property type="entry name" value="MULTIDRUG RESISTANCE-ASSOCIATED PROTEIN 1-LIKE"/>
    <property type="match status" value="1"/>
</dbReference>
<gene>
    <name evidence="10" type="ORF">ACEWY4_019200</name>
</gene>
<keyword evidence="11" id="KW-1185">Reference proteome</keyword>
<evidence type="ECO:0000256" key="5">
    <source>
        <dbReference type="ARBA" id="ARBA00022989"/>
    </source>
</evidence>
<feature type="transmembrane region" description="Helical" evidence="7">
    <location>
        <begin position="510"/>
        <end position="528"/>
    </location>
</feature>
<dbReference type="Pfam" id="PF00664">
    <property type="entry name" value="ABC_membrane"/>
    <property type="match status" value="2"/>
</dbReference>
<dbReference type="PROSITE" id="PS50893">
    <property type="entry name" value="ABC_TRANSPORTER_2"/>
    <property type="match status" value="1"/>
</dbReference>
<feature type="domain" description="ABC transmembrane type-1" evidence="9">
    <location>
        <begin position="276"/>
        <end position="452"/>
    </location>
</feature>
<reference evidence="10 11" key="1">
    <citation type="submission" date="2024-09" db="EMBL/GenBank/DDBJ databases">
        <title>A chromosome-level genome assembly of Gray's grenadier anchovy, Coilia grayii.</title>
        <authorList>
            <person name="Fu Z."/>
        </authorList>
    </citation>
    <scope>NUCLEOTIDE SEQUENCE [LARGE SCALE GENOMIC DNA]</scope>
    <source>
        <strain evidence="10">G4</strain>
        <tissue evidence="10">Muscle</tissue>
    </source>
</reference>
<dbReference type="EMBL" id="JBHFQA010000016">
    <property type="protein sequence ID" value="KAL2085880.1"/>
    <property type="molecule type" value="Genomic_DNA"/>
</dbReference>
<evidence type="ECO:0000256" key="1">
    <source>
        <dbReference type="ARBA" id="ARBA00022448"/>
    </source>
</evidence>
<keyword evidence="4" id="KW-0067">ATP-binding</keyword>
<keyword evidence="5 7" id="KW-1133">Transmembrane helix</keyword>
<feature type="transmembrane region" description="Helical" evidence="7">
    <location>
        <begin position="123"/>
        <end position="154"/>
    </location>
</feature>
<evidence type="ECO:0000313" key="11">
    <source>
        <dbReference type="Proteomes" id="UP001591681"/>
    </source>
</evidence>
<sequence>MAAGLATHLSADVEKVAGLVVTLPLLLALPLRVALCLGFLWQELGPAALVGVIVLLFLIPVNSAVRRRIKLLKRSQMNAREERETLLKEMLTEIKMLKQLAWEAWFQYRVTAARERELETLSVLGYLTHCFSLLGHMCVPLLVCLSSLGMFVLIDAGNVLTPSQVFTSIWLFRLLRLTLFHLPGLSPTLTQAKCSLCRLESIFRSENTDLDCCHPALSAVDLGLTSCSLTEAFQRNNQGDSEQLSEIKAEIDHPSPNGSGADIRWYLQTFGCGWVLLSLVTQMGLVLVAVGQDGLLGVWTSDAKEVQGLEGWTELRDSRLSLYVLLGLLQAILVCAAAHFLTQGSLRASGGLHSELLSRVLHLPLSFFRKSPPERVLQSFTRDVYVIDEQVPKRLAAWAHSQLEMCATVFLLSVVTPVFLLAAGPLLILLFRLQSQYTSVSRRMDQLEMVSRLSVKALFQEMPHSGRDDCDAEANPAAFYDQTLTHCHQILHDYLVCHFNRIIMDRWVSLRLDAILSVLVFLVTLILLDSADSVDSGVVGLALLYALSMRGVFHQWRQASSDVHDCVRAVRKMAEYSTLEKEGPWRLPHRVPPGWPEWGEIELRNLEARSFEGHFPALTGLTFHIQRGEKVGVLSRERADTEALVSCLLRTLEGVSGTLLIDGVDVTSLGLQDLRRHINVIPQVPVLFSGSLRANLDPARRLPDAQVWLALELCHLKDAIQALPGKLLHPVSDSAGSSLSEGQRRLLCVARALLWPSSVLLVEEPLAPVEPEMERQVQQLIHTEFSTCTVLTMTQNPDAVMDSHRQVAPLMHDEHGKFTSHTHKTYMTI</sequence>
<dbReference type="Gene3D" id="3.40.50.300">
    <property type="entry name" value="P-loop containing nucleotide triphosphate hydrolases"/>
    <property type="match status" value="1"/>
</dbReference>
<feature type="domain" description="ABC transmembrane type-1" evidence="9">
    <location>
        <begin position="1"/>
        <end position="191"/>
    </location>
</feature>
<dbReference type="SUPFAM" id="SSF52540">
    <property type="entry name" value="P-loop containing nucleoside triphosphate hydrolases"/>
    <property type="match status" value="1"/>
</dbReference>
<feature type="domain" description="ABC transporter" evidence="8">
    <location>
        <begin position="601"/>
        <end position="829"/>
    </location>
</feature>
<dbReference type="InterPro" id="IPR036640">
    <property type="entry name" value="ABC1_TM_sf"/>
</dbReference>
<dbReference type="Gene3D" id="1.20.1560.10">
    <property type="entry name" value="ABC transporter type 1, transmembrane domain"/>
    <property type="match status" value="2"/>
</dbReference>
<organism evidence="10 11">
    <name type="scientific">Coilia grayii</name>
    <name type="common">Gray's grenadier anchovy</name>
    <dbReference type="NCBI Taxonomy" id="363190"/>
    <lineage>
        <taxon>Eukaryota</taxon>
        <taxon>Metazoa</taxon>
        <taxon>Chordata</taxon>
        <taxon>Craniata</taxon>
        <taxon>Vertebrata</taxon>
        <taxon>Euteleostomi</taxon>
        <taxon>Actinopterygii</taxon>
        <taxon>Neopterygii</taxon>
        <taxon>Teleostei</taxon>
        <taxon>Clupei</taxon>
        <taxon>Clupeiformes</taxon>
        <taxon>Clupeoidei</taxon>
        <taxon>Engraulidae</taxon>
        <taxon>Coilinae</taxon>
        <taxon>Coilia</taxon>
    </lineage>
</organism>
<dbReference type="GO" id="GO:0005524">
    <property type="term" value="F:ATP binding"/>
    <property type="evidence" value="ECO:0007669"/>
    <property type="project" value="UniProtKB-KW"/>
</dbReference>
<dbReference type="PANTHER" id="PTHR24223">
    <property type="entry name" value="ATP-BINDING CASSETTE SUB-FAMILY C"/>
    <property type="match status" value="1"/>
</dbReference>
<accession>A0ABD1JFE7</accession>
<evidence type="ECO:0000256" key="3">
    <source>
        <dbReference type="ARBA" id="ARBA00022741"/>
    </source>
</evidence>
<protein>
    <submittedName>
        <fullName evidence="10">Uncharacterized protein</fullName>
    </submittedName>
</protein>
<dbReference type="SUPFAM" id="SSF90123">
    <property type="entry name" value="ABC transporter transmembrane region"/>
    <property type="match status" value="2"/>
</dbReference>
<feature type="transmembrane region" description="Helical" evidence="7">
    <location>
        <begin position="16"/>
        <end position="41"/>
    </location>
</feature>
<name>A0ABD1JFE7_9TELE</name>
<feature type="transmembrane region" description="Helical" evidence="7">
    <location>
        <begin position="274"/>
        <end position="299"/>
    </location>
</feature>
<evidence type="ECO:0000256" key="7">
    <source>
        <dbReference type="SAM" id="Phobius"/>
    </source>
</evidence>
<keyword evidence="6 7" id="KW-0472">Membrane</keyword>
<evidence type="ECO:0000256" key="6">
    <source>
        <dbReference type="ARBA" id="ARBA00023136"/>
    </source>
</evidence>
<keyword evidence="2 7" id="KW-0812">Transmembrane</keyword>